<reference evidence="1" key="2">
    <citation type="submission" date="2021-04" db="EMBL/GenBank/DDBJ databases">
        <authorList>
            <person name="Gilroy R."/>
        </authorList>
    </citation>
    <scope>NUCLEOTIDE SEQUENCE</scope>
    <source>
        <strain evidence="1">ChiBcec16_6824</strain>
    </source>
</reference>
<dbReference type="InterPro" id="IPR036689">
    <property type="entry name" value="ESAT-6-like_sf"/>
</dbReference>
<dbReference type="Gene3D" id="1.10.287.1060">
    <property type="entry name" value="ESAT-6-like"/>
    <property type="match status" value="1"/>
</dbReference>
<comment type="caution">
    <text evidence="1">The sequence shown here is derived from an EMBL/GenBank/DDBJ whole genome shotgun (WGS) entry which is preliminary data.</text>
</comment>
<dbReference type="Proteomes" id="UP000823868">
    <property type="component" value="Unassembled WGS sequence"/>
</dbReference>
<dbReference type="InterPro" id="IPR010310">
    <property type="entry name" value="T7SS_ESAT-6-like"/>
</dbReference>
<evidence type="ECO:0000313" key="1">
    <source>
        <dbReference type="EMBL" id="HIY22088.1"/>
    </source>
</evidence>
<organism evidence="1 2">
    <name type="scientific">Candidatus Flavonifractor merdigallinarum</name>
    <dbReference type="NCBI Taxonomy" id="2838589"/>
    <lineage>
        <taxon>Bacteria</taxon>
        <taxon>Bacillati</taxon>
        <taxon>Bacillota</taxon>
        <taxon>Clostridia</taxon>
        <taxon>Eubacteriales</taxon>
        <taxon>Oscillospiraceae</taxon>
        <taxon>Flavonifractor</taxon>
    </lineage>
</organism>
<dbReference type="EMBL" id="DXDX01000171">
    <property type="protein sequence ID" value="HIY22088.1"/>
    <property type="molecule type" value="Genomic_DNA"/>
</dbReference>
<evidence type="ECO:0000313" key="2">
    <source>
        <dbReference type="Proteomes" id="UP000823868"/>
    </source>
</evidence>
<dbReference type="SUPFAM" id="SSF140453">
    <property type="entry name" value="EsxAB dimer-like"/>
    <property type="match status" value="1"/>
</dbReference>
<gene>
    <name evidence="1" type="ORF">H9841_09335</name>
</gene>
<sequence>MALERIEIETEALASDIRTVTENTEQVQKQIQHMFEQIQELDQMWDGPANEAFQAQFNADHARMEELHSELRRLISCMEYARAQYDQCEDEVYQAIASIPLEGGA</sequence>
<proteinExistence type="predicted"/>
<reference evidence="1" key="1">
    <citation type="journal article" date="2021" name="PeerJ">
        <title>Extensive microbial diversity within the chicken gut microbiome revealed by metagenomics and culture.</title>
        <authorList>
            <person name="Gilroy R."/>
            <person name="Ravi A."/>
            <person name="Getino M."/>
            <person name="Pursley I."/>
            <person name="Horton D.L."/>
            <person name="Alikhan N.F."/>
            <person name="Baker D."/>
            <person name="Gharbi K."/>
            <person name="Hall N."/>
            <person name="Watson M."/>
            <person name="Adriaenssens E.M."/>
            <person name="Foster-Nyarko E."/>
            <person name="Jarju S."/>
            <person name="Secka A."/>
            <person name="Antonio M."/>
            <person name="Oren A."/>
            <person name="Chaudhuri R.R."/>
            <person name="La Ragione R."/>
            <person name="Hildebrand F."/>
            <person name="Pallen M.J."/>
        </authorList>
    </citation>
    <scope>NUCLEOTIDE SEQUENCE</scope>
    <source>
        <strain evidence="1">ChiBcec16_6824</strain>
    </source>
</reference>
<dbReference type="Pfam" id="PF06013">
    <property type="entry name" value="WXG100"/>
    <property type="match status" value="1"/>
</dbReference>
<protein>
    <submittedName>
        <fullName evidence="1">WXG100 family type VII secretion target</fullName>
    </submittedName>
</protein>
<accession>A0A9D1Y9Q6</accession>
<dbReference type="AlphaFoldDB" id="A0A9D1Y9Q6"/>
<name>A0A9D1Y9Q6_9FIRM</name>